<proteinExistence type="predicted"/>
<dbReference type="GeneID" id="17303373"/>
<reference evidence="3" key="2">
    <citation type="submission" date="2012-11" db="EMBL/GenBank/DDBJ databases">
        <authorList>
            <person name="Kuo A."/>
            <person name="Curtis B.A."/>
            <person name="Tanifuji G."/>
            <person name="Burki F."/>
            <person name="Gruber A."/>
            <person name="Irimia M."/>
            <person name="Maruyama S."/>
            <person name="Arias M.C."/>
            <person name="Ball S.G."/>
            <person name="Gile G.H."/>
            <person name="Hirakawa Y."/>
            <person name="Hopkins J.F."/>
            <person name="Rensing S.A."/>
            <person name="Schmutz J."/>
            <person name="Symeonidi A."/>
            <person name="Elias M."/>
            <person name="Eveleigh R.J."/>
            <person name="Herman E.K."/>
            <person name="Klute M.J."/>
            <person name="Nakayama T."/>
            <person name="Obornik M."/>
            <person name="Reyes-Prieto A."/>
            <person name="Armbrust E.V."/>
            <person name="Aves S.J."/>
            <person name="Beiko R.G."/>
            <person name="Coutinho P."/>
            <person name="Dacks J.B."/>
            <person name="Durnford D.G."/>
            <person name="Fast N.M."/>
            <person name="Green B.R."/>
            <person name="Grisdale C."/>
            <person name="Hempe F."/>
            <person name="Henrissat B."/>
            <person name="Hoppner M.P."/>
            <person name="Ishida K.-I."/>
            <person name="Kim E."/>
            <person name="Koreny L."/>
            <person name="Kroth P.G."/>
            <person name="Liu Y."/>
            <person name="Malik S.-B."/>
            <person name="Maier U.G."/>
            <person name="McRose D."/>
            <person name="Mock T."/>
            <person name="Neilson J.A."/>
            <person name="Onodera N.T."/>
            <person name="Poole A.M."/>
            <person name="Pritham E.J."/>
            <person name="Richards T.A."/>
            <person name="Rocap G."/>
            <person name="Roy S.W."/>
            <person name="Sarai C."/>
            <person name="Schaack S."/>
            <person name="Shirato S."/>
            <person name="Slamovits C.H."/>
            <person name="Spencer D.F."/>
            <person name="Suzuki S."/>
            <person name="Worden A.Z."/>
            <person name="Zauner S."/>
            <person name="Barry K."/>
            <person name="Bell C."/>
            <person name="Bharti A.K."/>
            <person name="Crow J.A."/>
            <person name="Grimwood J."/>
            <person name="Kramer R."/>
            <person name="Lindquist E."/>
            <person name="Lucas S."/>
            <person name="Salamov A."/>
            <person name="McFadden G.I."/>
            <person name="Lane C.E."/>
            <person name="Keeling P.J."/>
            <person name="Gray M.W."/>
            <person name="Grigoriev I.V."/>
            <person name="Archibald J.M."/>
        </authorList>
    </citation>
    <scope>NUCLEOTIDE SEQUENCE</scope>
    <source>
        <strain evidence="3">CCMP2712</strain>
    </source>
</reference>
<dbReference type="Proteomes" id="UP000011087">
    <property type="component" value="Unassembled WGS sequence"/>
</dbReference>
<dbReference type="SUPFAM" id="SSF55144">
    <property type="entry name" value="LigT-like"/>
    <property type="match status" value="1"/>
</dbReference>
<dbReference type="PaxDb" id="55529-EKX46785"/>
<evidence type="ECO:0000313" key="2">
    <source>
        <dbReference type="EnsemblProtists" id="EKX46785"/>
    </source>
</evidence>
<dbReference type="KEGG" id="gtt:GUITHDRAFT_51502"/>
<dbReference type="Pfam" id="PF13563">
    <property type="entry name" value="2_5_RNA_ligase2"/>
    <property type="match status" value="1"/>
</dbReference>
<dbReference type="PANTHER" id="PTHR37474">
    <property type="entry name" value="RNA LIGASE/CYCLIC NUCLEOTIDE PHOSPHODIESTERASE"/>
    <property type="match status" value="1"/>
</dbReference>
<evidence type="ECO:0000313" key="3">
    <source>
        <dbReference type="Proteomes" id="UP000011087"/>
    </source>
</evidence>
<keyword evidence="3" id="KW-1185">Reference proteome</keyword>
<reference evidence="2" key="3">
    <citation type="submission" date="2016-03" db="UniProtKB">
        <authorList>
            <consortium name="EnsemblProtists"/>
        </authorList>
    </citation>
    <scope>IDENTIFICATION</scope>
</reference>
<dbReference type="OMA" id="RRWMPHI"/>
<accession>L1JFD1</accession>
<dbReference type="EMBL" id="JH992993">
    <property type="protein sequence ID" value="EKX46785.1"/>
    <property type="molecule type" value="Genomic_DNA"/>
</dbReference>
<dbReference type="AlphaFoldDB" id="L1JFD1"/>
<dbReference type="InterPro" id="IPR009097">
    <property type="entry name" value="Cyclic_Pdiesterase"/>
</dbReference>
<reference evidence="1 3" key="1">
    <citation type="journal article" date="2012" name="Nature">
        <title>Algal genomes reveal evolutionary mosaicism and the fate of nucleomorphs.</title>
        <authorList>
            <consortium name="DOE Joint Genome Institute"/>
            <person name="Curtis B.A."/>
            <person name="Tanifuji G."/>
            <person name="Burki F."/>
            <person name="Gruber A."/>
            <person name="Irimia M."/>
            <person name="Maruyama S."/>
            <person name="Arias M.C."/>
            <person name="Ball S.G."/>
            <person name="Gile G.H."/>
            <person name="Hirakawa Y."/>
            <person name="Hopkins J.F."/>
            <person name="Kuo A."/>
            <person name="Rensing S.A."/>
            <person name="Schmutz J."/>
            <person name="Symeonidi A."/>
            <person name="Elias M."/>
            <person name="Eveleigh R.J."/>
            <person name="Herman E.K."/>
            <person name="Klute M.J."/>
            <person name="Nakayama T."/>
            <person name="Obornik M."/>
            <person name="Reyes-Prieto A."/>
            <person name="Armbrust E.V."/>
            <person name="Aves S.J."/>
            <person name="Beiko R.G."/>
            <person name="Coutinho P."/>
            <person name="Dacks J.B."/>
            <person name="Durnford D.G."/>
            <person name="Fast N.M."/>
            <person name="Green B.R."/>
            <person name="Grisdale C.J."/>
            <person name="Hempel F."/>
            <person name="Henrissat B."/>
            <person name="Hoppner M.P."/>
            <person name="Ishida K."/>
            <person name="Kim E."/>
            <person name="Koreny L."/>
            <person name="Kroth P.G."/>
            <person name="Liu Y."/>
            <person name="Malik S.B."/>
            <person name="Maier U.G."/>
            <person name="McRose D."/>
            <person name="Mock T."/>
            <person name="Neilson J.A."/>
            <person name="Onodera N.T."/>
            <person name="Poole A.M."/>
            <person name="Pritham E.J."/>
            <person name="Richards T.A."/>
            <person name="Rocap G."/>
            <person name="Roy S.W."/>
            <person name="Sarai C."/>
            <person name="Schaack S."/>
            <person name="Shirato S."/>
            <person name="Slamovits C.H."/>
            <person name="Spencer D.F."/>
            <person name="Suzuki S."/>
            <person name="Worden A.Z."/>
            <person name="Zauner S."/>
            <person name="Barry K."/>
            <person name="Bell C."/>
            <person name="Bharti A.K."/>
            <person name="Crow J.A."/>
            <person name="Grimwood J."/>
            <person name="Kramer R."/>
            <person name="Lindquist E."/>
            <person name="Lucas S."/>
            <person name="Salamov A."/>
            <person name="McFadden G.I."/>
            <person name="Lane C.E."/>
            <person name="Keeling P.J."/>
            <person name="Gray M.W."/>
            <person name="Grigoriev I.V."/>
            <person name="Archibald J.M."/>
        </authorList>
    </citation>
    <scope>NUCLEOTIDE SEQUENCE</scope>
    <source>
        <strain evidence="1 3">CCMP2712</strain>
    </source>
</reference>
<feature type="non-terminal residue" evidence="1">
    <location>
        <position position="189"/>
    </location>
</feature>
<organism evidence="1">
    <name type="scientific">Guillardia theta (strain CCMP2712)</name>
    <name type="common">Cryptophyte</name>
    <dbReference type="NCBI Taxonomy" id="905079"/>
    <lineage>
        <taxon>Eukaryota</taxon>
        <taxon>Cryptophyceae</taxon>
        <taxon>Pyrenomonadales</taxon>
        <taxon>Geminigeraceae</taxon>
        <taxon>Guillardia</taxon>
    </lineage>
</organism>
<dbReference type="RefSeq" id="XP_005833765.1">
    <property type="nucleotide sequence ID" value="XM_005833708.1"/>
</dbReference>
<feature type="non-terminal residue" evidence="1">
    <location>
        <position position="1"/>
    </location>
</feature>
<evidence type="ECO:0000313" key="1">
    <source>
        <dbReference type="EMBL" id="EKX46785.1"/>
    </source>
</evidence>
<dbReference type="EnsemblProtists" id="EKX46785">
    <property type="protein sequence ID" value="EKX46785"/>
    <property type="gene ID" value="GUITHDRAFT_51502"/>
</dbReference>
<name>L1JFD1_GUITC</name>
<dbReference type="Gene3D" id="3.90.1140.10">
    <property type="entry name" value="Cyclic phosphodiesterase"/>
    <property type="match status" value="1"/>
</dbReference>
<protein>
    <submittedName>
        <fullName evidence="1 2">Uncharacterized protein</fullName>
    </submittedName>
</protein>
<sequence>VQSALCLIPPGDLWPSMQEIRSVHDKSFLRWPPHVNVLYPFVPEHEFPVAAARAEQALRRMKPFTVSLASMSSFQHSKYSHTLWLKPEDGAAEKQEQAGARGEEEDAPLQQLYRLLLQAFPHCDDSIARFQRFVPHLSLGQWKTLEGPPIAQLEASWEKSSFLVSHVYLIARSGFHDPFRVVYAVPLGK</sequence>
<dbReference type="eggNOG" id="ENOG502S635">
    <property type="taxonomic scope" value="Eukaryota"/>
</dbReference>
<dbReference type="OrthoDB" id="10263155at2759"/>
<dbReference type="PANTHER" id="PTHR37474:SF1">
    <property type="entry name" value="2'-5' RNA LIGASE FAMILY PROTEIN"/>
    <property type="match status" value="1"/>
</dbReference>
<dbReference type="HOGENOM" id="CLU_082855_0_0_1"/>
<gene>
    <name evidence="1" type="ORF">GUITHDRAFT_51502</name>
</gene>